<dbReference type="EMBL" id="CM000843">
    <property type="protein sequence ID" value="KRH32514.1"/>
    <property type="molecule type" value="Genomic_DNA"/>
</dbReference>
<sequence length="103" mass="11833">MVRVYSFSPYSRAVAFQNHSQDDTYYTIKCQILSLSRCISLNTKLPTATWTFQAPCIIFLKTGLICIWRILQNVDLCSIIGKRQLKLELDENIFVKPCPSKLA</sequence>
<dbReference type="Proteomes" id="UP000008827">
    <property type="component" value="Chromosome 10"/>
</dbReference>
<organism evidence="1">
    <name type="scientific">Glycine max</name>
    <name type="common">Soybean</name>
    <name type="synonym">Glycine hispida</name>
    <dbReference type="NCBI Taxonomy" id="3847"/>
    <lineage>
        <taxon>Eukaryota</taxon>
        <taxon>Viridiplantae</taxon>
        <taxon>Streptophyta</taxon>
        <taxon>Embryophyta</taxon>
        <taxon>Tracheophyta</taxon>
        <taxon>Spermatophyta</taxon>
        <taxon>Magnoliopsida</taxon>
        <taxon>eudicotyledons</taxon>
        <taxon>Gunneridae</taxon>
        <taxon>Pentapetalae</taxon>
        <taxon>rosids</taxon>
        <taxon>fabids</taxon>
        <taxon>Fabales</taxon>
        <taxon>Fabaceae</taxon>
        <taxon>Papilionoideae</taxon>
        <taxon>50 kb inversion clade</taxon>
        <taxon>NPAAA clade</taxon>
        <taxon>indigoferoid/millettioid clade</taxon>
        <taxon>Phaseoleae</taxon>
        <taxon>Glycine</taxon>
        <taxon>Glycine subgen. Soja</taxon>
    </lineage>
</organism>
<evidence type="ECO:0000313" key="2">
    <source>
        <dbReference type="EnsemblPlants" id="KRH32514"/>
    </source>
</evidence>
<reference evidence="2" key="2">
    <citation type="submission" date="2018-02" db="UniProtKB">
        <authorList>
            <consortium name="EnsemblPlants"/>
        </authorList>
    </citation>
    <scope>IDENTIFICATION</scope>
    <source>
        <strain evidence="2">Williams 82</strain>
    </source>
</reference>
<gene>
    <name evidence="1" type="ORF">GLYMA_10G055500</name>
</gene>
<reference evidence="1 2" key="1">
    <citation type="journal article" date="2010" name="Nature">
        <title>Genome sequence of the palaeopolyploid soybean.</title>
        <authorList>
            <person name="Schmutz J."/>
            <person name="Cannon S.B."/>
            <person name="Schlueter J."/>
            <person name="Ma J."/>
            <person name="Mitros T."/>
            <person name="Nelson W."/>
            <person name="Hyten D.L."/>
            <person name="Song Q."/>
            <person name="Thelen J.J."/>
            <person name="Cheng J."/>
            <person name="Xu D."/>
            <person name="Hellsten U."/>
            <person name="May G.D."/>
            <person name="Yu Y."/>
            <person name="Sakurai T."/>
            <person name="Umezawa T."/>
            <person name="Bhattacharyya M.K."/>
            <person name="Sandhu D."/>
            <person name="Valliyodan B."/>
            <person name="Lindquist E."/>
            <person name="Peto M."/>
            <person name="Grant D."/>
            <person name="Shu S."/>
            <person name="Goodstein D."/>
            <person name="Barry K."/>
            <person name="Futrell-Griggs M."/>
            <person name="Abernathy B."/>
            <person name="Du J."/>
            <person name="Tian Z."/>
            <person name="Zhu L."/>
            <person name="Gill N."/>
            <person name="Joshi T."/>
            <person name="Libault M."/>
            <person name="Sethuraman A."/>
            <person name="Zhang X.-C."/>
            <person name="Shinozaki K."/>
            <person name="Nguyen H.T."/>
            <person name="Wing R.A."/>
            <person name="Cregan P."/>
            <person name="Specht J."/>
            <person name="Grimwood J."/>
            <person name="Rokhsar D."/>
            <person name="Stacey G."/>
            <person name="Shoemaker R.C."/>
            <person name="Jackson S.A."/>
        </authorList>
    </citation>
    <scope>NUCLEOTIDE SEQUENCE [LARGE SCALE GENOMIC DNA]</scope>
    <source>
        <strain evidence="2">cv. Williams 82</strain>
        <tissue evidence="1">Callus</tissue>
    </source>
</reference>
<accession>A0A0R0HUW4</accession>
<protein>
    <submittedName>
        <fullName evidence="1 2">Uncharacterized protein</fullName>
    </submittedName>
</protein>
<evidence type="ECO:0000313" key="3">
    <source>
        <dbReference type="Proteomes" id="UP000008827"/>
    </source>
</evidence>
<keyword evidence="3" id="KW-1185">Reference proteome</keyword>
<proteinExistence type="predicted"/>
<dbReference type="AlphaFoldDB" id="A0A0R0HUW4"/>
<dbReference type="Gramene" id="KRH32514">
    <property type="protein sequence ID" value="KRH32514"/>
    <property type="gene ID" value="GLYMA_10G055500"/>
</dbReference>
<dbReference type="InParanoid" id="A0A0R0HUW4"/>
<name>A0A0R0HUW4_SOYBN</name>
<reference evidence="1" key="3">
    <citation type="submission" date="2018-07" db="EMBL/GenBank/DDBJ databases">
        <title>WGS assembly of Glycine max.</title>
        <authorList>
            <person name="Schmutz J."/>
            <person name="Cannon S."/>
            <person name="Schlueter J."/>
            <person name="Ma J."/>
            <person name="Mitros T."/>
            <person name="Nelson W."/>
            <person name="Hyten D."/>
            <person name="Song Q."/>
            <person name="Thelen J."/>
            <person name="Cheng J."/>
            <person name="Xu D."/>
            <person name="Hellsten U."/>
            <person name="May G."/>
            <person name="Yu Y."/>
            <person name="Sakurai T."/>
            <person name="Umezawa T."/>
            <person name="Bhattacharyya M."/>
            <person name="Sandhu D."/>
            <person name="Valliyodan B."/>
            <person name="Lindquist E."/>
            <person name="Peto M."/>
            <person name="Grant D."/>
            <person name="Shu S."/>
            <person name="Goodstein D."/>
            <person name="Barry K."/>
            <person name="Futrell-Griggs M."/>
            <person name="Abernathy B."/>
            <person name="Du J."/>
            <person name="Tian Z."/>
            <person name="Zhu L."/>
            <person name="Gill N."/>
            <person name="Joshi T."/>
            <person name="Libault M."/>
            <person name="Sethuraman A."/>
            <person name="Zhang X."/>
            <person name="Shinozaki K."/>
            <person name="Nguyen H."/>
            <person name="Wing R."/>
            <person name="Cregan P."/>
            <person name="Specht J."/>
            <person name="Grimwood J."/>
            <person name="Rokhsar D."/>
            <person name="Stacey G."/>
            <person name="Shoemaker R."/>
            <person name="Jackson S."/>
        </authorList>
    </citation>
    <scope>NUCLEOTIDE SEQUENCE</scope>
    <source>
        <tissue evidence="1">Callus</tissue>
    </source>
</reference>
<evidence type="ECO:0000313" key="1">
    <source>
        <dbReference type="EMBL" id="KRH32514.1"/>
    </source>
</evidence>
<dbReference type="EnsemblPlants" id="KRH32514">
    <property type="protein sequence ID" value="KRH32514"/>
    <property type="gene ID" value="GLYMA_10G055500"/>
</dbReference>